<organism evidence="2 3">
    <name type="scientific">Lamprobacter modestohalophilus</name>
    <dbReference type="NCBI Taxonomy" id="1064514"/>
    <lineage>
        <taxon>Bacteria</taxon>
        <taxon>Pseudomonadati</taxon>
        <taxon>Pseudomonadota</taxon>
        <taxon>Gammaproteobacteria</taxon>
        <taxon>Chromatiales</taxon>
        <taxon>Chromatiaceae</taxon>
        <taxon>Lamprobacter</taxon>
    </lineage>
</organism>
<reference evidence="2 3" key="1">
    <citation type="journal article" date="2020" name="Microorganisms">
        <title>Osmotic Adaptation and Compatible Solute Biosynthesis of Phototrophic Bacteria as Revealed from Genome Analyses.</title>
        <authorList>
            <person name="Imhoff J.F."/>
            <person name="Rahn T."/>
            <person name="Kunzel S."/>
            <person name="Keller A."/>
            <person name="Neulinger S.C."/>
        </authorList>
    </citation>
    <scope>NUCLEOTIDE SEQUENCE [LARGE SCALE GENOMIC DNA]</scope>
    <source>
        <strain evidence="2 3">DSM 25653</strain>
    </source>
</reference>
<keyword evidence="3" id="KW-1185">Reference proteome</keyword>
<feature type="domain" description="Nucleotidyltransferase-like" evidence="1">
    <location>
        <begin position="96"/>
        <end position="305"/>
    </location>
</feature>
<proteinExistence type="predicted"/>
<dbReference type="EMBL" id="NRRY01000010">
    <property type="protein sequence ID" value="MBK1618410.1"/>
    <property type="molecule type" value="Genomic_DNA"/>
</dbReference>
<gene>
    <name evidence="2" type="ORF">CKO42_08150</name>
</gene>
<dbReference type="AlphaFoldDB" id="A0A9X0W7T5"/>
<comment type="caution">
    <text evidence="2">The sequence shown here is derived from an EMBL/GenBank/DDBJ whole genome shotgun (WGS) entry which is preliminary data.</text>
</comment>
<dbReference type="Pfam" id="PF12281">
    <property type="entry name" value="NTP_transf_8"/>
    <property type="match status" value="1"/>
</dbReference>
<dbReference type="InterPro" id="IPR058575">
    <property type="entry name" value="NTP_transf_8_dom"/>
</dbReference>
<evidence type="ECO:0000259" key="1">
    <source>
        <dbReference type="Pfam" id="PF12281"/>
    </source>
</evidence>
<evidence type="ECO:0000313" key="2">
    <source>
        <dbReference type="EMBL" id="MBK1618410.1"/>
    </source>
</evidence>
<evidence type="ECO:0000313" key="3">
    <source>
        <dbReference type="Proteomes" id="UP001138768"/>
    </source>
</evidence>
<accession>A0A9X0W7T5</accession>
<sequence length="327" mass="35668">MLDLAMIEAAEDGLARCPGSVVRKHIRNGVYVYFQYRSLEGRTRQLYLGPDNEATEARTQRLRELAAARAEQRDSTQAIAAAFLAAGGFRTEHAPMRVLRAFSDAGVLRPGSARPVLIGTHAFHALGNLLGVRWDSPMQTQDMDLAADADVDVDLAIPPDMPGISSTLEQLEMGFLPVPALDLRAPSTSFKVRGQSLRVNLLTPLVGPARAQSDFVLALGGTAQPLRFLDYLIEAPVPALLLSHRDLVLTNVPDPARFAWHKLLVSEERPLAQAAKRAKDRMQVAQLLAVLREEAPAQLAAARAELEARGRGWAQRLERALAQAQSV</sequence>
<dbReference type="Proteomes" id="UP001138768">
    <property type="component" value="Unassembled WGS sequence"/>
</dbReference>
<name>A0A9X0W7T5_9GAMM</name>
<protein>
    <recommendedName>
        <fullName evidence="1">Nucleotidyltransferase-like domain-containing protein</fullName>
    </recommendedName>
</protein>